<keyword evidence="4 8" id="KW-0408">Iron</keyword>
<keyword evidence="8" id="KW-0028">Amino-acid biosynthesis</keyword>
<keyword evidence="5 8" id="KW-0411">Iron-sulfur</keyword>
<dbReference type="SUPFAM" id="SSF53732">
    <property type="entry name" value="Aconitase iron-sulfur domain"/>
    <property type="match status" value="1"/>
</dbReference>
<dbReference type="PRINTS" id="PR00415">
    <property type="entry name" value="ACONITASE"/>
</dbReference>
<dbReference type="NCBIfam" id="NF001614">
    <property type="entry name" value="PRK00402.1"/>
    <property type="match status" value="1"/>
</dbReference>
<proteinExistence type="inferred from homology"/>
<dbReference type="GO" id="GO:0009098">
    <property type="term" value="P:L-leucine biosynthetic process"/>
    <property type="evidence" value="ECO:0007669"/>
    <property type="project" value="UniProtKB-UniRule"/>
</dbReference>
<reference evidence="11" key="1">
    <citation type="submission" date="2016-11" db="EMBL/GenBank/DDBJ databases">
        <authorList>
            <person name="Varghese N."/>
            <person name="Submissions S."/>
        </authorList>
    </citation>
    <scope>NUCLEOTIDE SEQUENCE [LARGE SCALE GENOMIC DNA]</scope>
    <source>
        <strain evidence="11">DSM 16219</strain>
    </source>
</reference>
<dbReference type="GO" id="GO:0051539">
    <property type="term" value="F:4 iron, 4 sulfur cluster binding"/>
    <property type="evidence" value="ECO:0007669"/>
    <property type="project" value="UniProtKB-KW"/>
</dbReference>
<dbReference type="InterPro" id="IPR015931">
    <property type="entry name" value="Acnase/IPM_dHydase_lsu_aba_1/3"/>
</dbReference>
<keyword evidence="6 8" id="KW-0456">Lyase</keyword>
<sequence>MGMTIAEKILAAHAGQEEASPGDLINARVDIALGNDITAPIAIKLFRQSGAAKVFDKDRVVLVPDHFTPTKDINSAMQVKMVRDFAREQELSHWYEGGDSGVEHALLPEKGIVGPGDLVIGADSHTCTYGGLGAFATGVGSTDLAAAMITGEVWLKVPESIKFVYKGKLRPHVEGKDLILHTIGDIGVDGALYMAMEFTGEVIDALPMAERLTMANMAIEAGGKAGIIAPDATTKEYADGRVIRKPVFYASDPDAQYAKVIEYDVSDLEPQVAFPHLPENTRPISQVGDVPIHQVIIGSCTNGRIEDMRSAARILTGNKADKNVRLIVIPATPQIYRQAMEEGLFDIFLSAGAVISPPTCGPCLGGHMGILAAGERAVATTNRNFVGRMGHVESEVYLANPAVAAASAIAGKIAGPDDI</sequence>
<dbReference type="InterPro" id="IPR011826">
    <property type="entry name" value="HAcnase/IPMdehydase_lsu_prok"/>
</dbReference>
<dbReference type="OrthoDB" id="9764318at2"/>
<evidence type="ECO:0000256" key="5">
    <source>
        <dbReference type="ARBA" id="ARBA00023014"/>
    </source>
</evidence>
<evidence type="ECO:0000256" key="6">
    <source>
        <dbReference type="ARBA" id="ARBA00023239"/>
    </source>
</evidence>
<dbReference type="UniPathway" id="UPA00048">
    <property type="reaction ID" value="UER00071"/>
</dbReference>
<dbReference type="NCBIfam" id="TIGR02083">
    <property type="entry name" value="LEU2"/>
    <property type="match status" value="1"/>
</dbReference>
<dbReference type="InterPro" id="IPR033941">
    <property type="entry name" value="IPMI_cat"/>
</dbReference>
<dbReference type="InterPro" id="IPR001030">
    <property type="entry name" value="Acoase/IPM_deHydtase_lsu_aba"/>
</dbReference>
<dbReference type="STRING" id="1121393.SAMN02745216_01520"/>
<dbReference type="PROSITE" id="PS00450">
    <property type="entry name" value="ACONITASE_1"/>
    <property type="match status" value="1"/>
</dbReference>
<comment type="catalytic activity">
    <reaction evidence="8">
        <text>(2R,3S)-3-isopropylmalate = (2S)-2-isopropylmalate</text>
        <dbReference type="Rhea" id="RHEA:32287"/>
        <dbReference type="ChEBI" id="CHEBI:1178"/>
        <dbReference type="ChEBI" id="CHEBI:35121"/>
        <dbReference type="EC" id="4.2.1.33"/>
    </reaction>
</comment>
<evidence type="ECO:0000256" key="4">
    <source>
        <dbReference type="ARBA" id="ARBA00023004"/>
    </source>
</evidence>
<dbReference type="GO" id="GO:0046872">
    <property type="term" value="F:metal ion binding"/>
    <property type="evidence" value="ECO:0007669"/>
    <property type="project" value="UniProtKB-KW"/>
</dbReference>
<evidence type="ECO:0000256" key="1">
    <source>
        <dbReference type="ARBA" id="ARBA00022430"/>
    </source>
</evidence>
<dbReference type="PANTHER" id="PTHR43822:SF16">
    <property type="entry name" value="3-ISOPROPYLMALATE DEHYDRATASE LARGE SUBUNIT 2"/>
    <property type="match status" value="1"/>
</dbReference>
<organism evidence="10 11">
    <name type="scientific">Desulfatibacillum alkenivorans DSM 16219</name>
    <dbReference type="NCBI Taxonomy" id="1121393"/>
    <lineage>
        <taxon>Bacteria</taxon>
        <taxon>Pseudomonadati</taxon>
        <taxon>Thermodesulfobacteriota</taxon>
        <taxon>Desulfobacteria</taxon>
        <taxon>Desulfobacterales</taxon>
        <taxon>Desulfatibacillaceae</taxon>
        <taxon>Desulfatibacillum</taxon>
    </lineage>
</organism>
<dbReference type="AlphaFoldDB" id="A0A1M6IT59"/>
<dbReference type="PROSITE" id="PS01244">
    <property type="entry name" value="ACONITASE_2"/>
    <property type="match status" value="1"/>
</dbReference>
<keyword evidence="3 8" id="KW-0479">Metal-binding</keyword>
<comment type="subunit">
    <text evidence="8">Heterodimer of LeuC and LeuD.</text>
</comment>
<dbReference type="InterPro" id="IPR011823">
    <property type="entry name" value="IsopropMal_deHydtase_lsu_bac"/>
</dbReference>
<keyword evidence="2 8" id="KW-0004">4Fe-4S</keyword>
<feature type="binding site" evidence="8">
    <location>
        <position position="363"/>
    </location>
    <ligand>
        <name>[4Fe-4S] cluster</name>
        <dbReference type="ChEBI" id="CHEBI:49883"/>
    </ligand>
</feature>
<dbReference type="CDD" id="cd01583">
    <property type="entry name" value="IPMI"/>
    <property type="match status" value="1"/>
</dbReference>
<keyword evidence="1 8" id="KW-0432">Leucine biosynthesis</keyword>
<dbReference type="NCBIfam" id="TIGR02086">
    <property type="entry name" value="IPMI_arch"/>
    <property type="match status" value="1"/>
</dbReference>
<evidence type="ECO:0000256" key="2">
    <source>
        <dbReference type="ARBA" id="ARBA00022485"/>
    </source>
</evidence>
<comment type="cofactor">
    <cofactor evidence="8">
        <name>[4Fe-4S] cluster</name>
        <dbReference type="ChEBI" id="CHEBI:49883"/>
    </cofactor>
    <text evidence="8">Binds 1 [4Fe-4S] cluster per subunit.</text>
</comment>
<comment type="function">
    <text evidence="8">Catalyzes the isomerization between 2-isopropylmalate and 3-isopropylmalate, via the formation of 2-isopropylmaleate.</text>
</comment>
<evidence type="ECO:0000256" key="8">
    <source>
        <dbReference type="HAMAP-Rule" id="MF_01027"/>
    </source>
</evidence>
<dbReference type="InterPro" id="IPR006251">
    <property type="entry name" value="Homoacnase/IPMdehydase_lsu"/>
</dbReference>
<dbReference type="Proteomes" id="UP000183994">
    <property type="component" value="Unassembled WGS sequence"/>
</dbReference>
<keyword evidence="7 8" id="KW-0100">Branched-chain amino acid biosynthesis</keyword>
<dbReference type="EMBL" id="FQZU01000007">
    <property type="protein sequence ID" value="SHJ37618.1"/>
    <property type="molecule type" value="Genomic_DNA"/>
</dbReference>
<dbReference type="HAMAP" id="MF_01027">
    <property type="entry name" value="LeuC_type2"/>
    <property type="match status" value="1"/>
</dbReference>
<evidence type="ECO:0000256" key="7">
    <source>
        <dbReference type="ARBA" id="ARBA00023304"/>
    </source>
</evidence>
<dbReference type="PANTHER" id="PTHR43822">
    <property type="entry name" value="HOMOACONITASE, MITOCHONDRIAL-RELATED"/>
    <property type="match status" value="1"/>
</dbReference>
<dbReference type="RefSeq" id="WP_073474616.1">
    <property type="nucleotide sequence ID" value="NZ_FQZU01000007.1"/>
</dbReference>
<evidence type="ECO:0000313" key="10">
    <source>
        <dbReference type="EMBL" id="SHJ37618.1"/>
    </source>
</evidence>
<feature type="domain" description="Aconitase/3-isopropylmalate dehydratase large subunit alpha/beta/alpha" evidence="9">
    <location>
        <begin position="7"/>
        <end position="286"/>
    </location>
</feature>
<dbReference type="NCBIfam" id="TIGR01343">
    <property type="entry name" value="hacA_fam"/>
    <property type="match status" value="1"/>
</dbReference>
<gene>
    <name evidence="8" type="primary">leuC</name>
    <name evidence="10" type="ORF">SAMN02745216_01520</name>
</gene>
<keyword evidence="11" id="KW-1185">Reference proteome</keyword>
<protein>
    <recommendedName>
        <fullName evidence="8">3-isopropylmalate dehydratase large subunit</fullName>
        <ecNumber evidence="8">4.2.1.33</ecNumber>
    </recommendedName>
    <alternativeName>
        <fullName evidence="8">Alpha-IPM isomerase</fullName>
        <shortName evidence="8">IPMI</shortName>
    </alternativeName>
    <alternativeName>
        <fullName evidence="8">Isopropylmalate isomerase</fullName>
    </alternativeName>
</protein>
<dbReference type="Pfam" id="PF00330">
    <property type="entry name" value="Aconitase"/>
    <property type="match status" value="2"/>
</dbReference>
<comment type="similarity">
    <text evidence="8">Belongs to the aconitase/IPM isomerase family. LeuC type 2 subfamily.</text>
</comment>
<dbReference type="InterPro" id="IPR018136">
    <property type="entry name" value="Aconitase_4Fe-4S_BS"/>
</dbReference>
<evidence type="ECO:0000256" key="3">
    <source>
        <dbReference type="ARBA" id="ARBA00022723"/>
    </source>
</evidence>
<dbReference type="Gene3D" id="3.30.499.10">
    <property type="entry name" value="Aconitase, domain 3"/>
    <property type="match status" value="2"/>
</dbReference>
<dbReference type="InterPro" id="IPR036008">
    <property type="entry name" value="Aconitase_4Fe-4S_dom"/>
</dbReference>
<comment type="pathway">
    <text evidence="8">Amino-acid biosynthesis; L-leucine biosynthesis; L-leucine from 3-methyl-2-oxobutanoate: step 2/4.</text>
</comment>
<feature type="binding site" evidence="8">
    <location>
        <position position="300"/>
    </location>
    <ligand>
        <name>[4Fe-4S] cluster</name>
        <dbReference type="ChEBI" id="CHEBI:49883"/>
    </ligand>
</feature>
<feature type="domain" description="Aconitase/3-isopropylmalate dehydratase large subunit alpha/beta/alpha" evidence="9">
    <location>
        <begin position="287"/>
        <end position="411"/>
    </location>
</feature>
<dbReference type="InterPro" id="IPR050067">
    <property type="entry name" value="IPM_dehydratase_rel_enz"/>
</dbReference>
<evidence type="ECO:0000313" key="11">
    <source>
        <dbReference type="Proteomes" id="UP000183994"/>
    </source>
</evidence>
<feature type="binding site" evidence="8">
    <location>
        <position position="360"/>
    </location>
    <ligand>
        <name>[4Fe-4S] cluster</name>
        <dbReference type="ChEBI" id="CHEBI:49883"/>
    </ligand>
</feature>
<dbReference type="EC" id="4.2.1.33" evidence="8"/>
<accession>A0A1M6IT59</accession>
<dbReference type="GO" id="GO:0003861">
    <property type="term" value="F:3-isopropylmalate dehydratase activity"/>
    <property type="evidence" value="ECO:0007669"/>
    <property type="project" value="UniProtKB-UniRule"/>
</dbReference>
<name>A0A1M6IT59_9BACT</name>
<evidence type="ECO:0000259" key="9">
    <source>
        <dbReference type="Pfam" id="PF00330"/>
    </source>
</evidence>